<evidence type="ECO:0000256" key="2">
    <source>
        <dbReference type="ARBA" id="ARBA00007362"/>
    </source>
</evidence>
<keyword evidence="5 8" id="KW-0812">Transmembrane</keyword>
<dbReference type="OrthoDB" id="3250831at2"/>
<evidence type="ECO:0000256" key="3">
    <source>
        <dbReference type="ARBA" id="ARBA00022448"/>
    </source>
</evidence>
<feature type="transmembrane region" description="Helical" evidence="8">
    <location>
        <begin position="7"/>
        <end position="28"/>
    </location>
</feature>
<keyword evidence="12" id="KW-1185">Reference proteome</keyword>
<dbReference type="InterPro" id="IPR000620">
    <property type="entry name" value="EamA_dom"/>
</dbReference>
<comment type="similarity">
    <text evidence="2">Belongs to the EamA transporter family.</text>
</comment>
<dbReference type="EMBL" id="UFSB01000001">
    <property type="protein sequence ID" value="SUU38578.1"/>
    <property type="molecule type" value="Genomic_DNA"/>
</dbReference>
<feature type="transmembrane region" description="Helical" evidence="8">
    <location>
        <begin position="177"/>
        <end position="195"/>
    </location>
</feature>
<evidence type="ECO:0000313" key="12">
    <source>
        <dbReference type="Proteomes" id="UP000215738"/>
    </source>
</evidence>
<evidence type="ECO:0000256" key="6">
    <source>
        <dbReference type="ARBA" id="ARBA00022989"/>
    </source>
</evidence>
<evidence type="ECO:0000259" key="9">
    <source>
        <dbReference type="Pfam" id="PF00892"/>
    </source>
</evidence>
<feature type="domain" description="EamA" evidence="9">
    <location>
        <begin position="153"/>
        <end position="278"/>
    </location>
</feature>
<evidence type="ECO:0000313" key="13">
    <source>
        <dbReference type="Proteomes" id="UP000254507"/>
    </source>
</evidence>
<dbReference type="RefSeq" id="WP_094946798.1">
    <property type="nucleotide sequence ID" value="NZ_NLFK01000008.1"/>
</dbReference>
<feature type="domain" description="EamA" evidence="9">
    <location>
        <begin position="3"/>
        <end position="140"/>
    </location>
</feature>
<dbReference type="Proteomes" id="UP000215738">
    <property type="component" value="Unassembled WGS sequence"/>
</dbReference>
<evidence type="ECO:0000256" key="1">
    <source>
        <dbReference type="ARBA" id="ARBA00004651"/>
    </source>
</evidence>
<evidence type="ECO:0000313" key="11">
    <source>
        <dbReference type="EMBL" id="SUU38578.1"/>
    </source>
</evidence>
<evidence type="ECO:0000256" key="7">
    <source>
        <dbReference type="ARBA" id="ARBA00023136"/>
    </source>
</evidence>
<keyword evidence="3" id="KW-0813">Transport</keyword>
<keyword evidence="6 8" id="KW-1133">Transmembrane helix</keyword>
<accession>A0A263HC33</accession>
<organism evidence="11 13">
    <name type="scientific">Actinobacillus seminis</name>
    <dbReference type="NCBI Taxonomy" id="722"/>
    <lineage>
        <taxon>Bacteria</taxon>
        <taxon>Pseudomonadati</taxon>
        <taxon>Pseudomonadota</taxon>
        <taxon>Gammaproteobacteria</taxon>
        <taxon>Pasteurellales</taxon>
        <taxon>Pasteurellaceae</taxon>
        <taxon>Actinobacillus</taxon>
    </lineage>
</organism>
<feature type="transmembrane region" description="Helical" evidence="8">
    <location>
        <begin position="207"/>
        <end position="227"/>
    </location>
</feature>
<feature type="transmembrane region" description="Helical" evidence="8">
    <location>
        <begin position="127"/>
        <end position="143"/>
    </location>
</feature>
<feature type="transmembrane region" description="Helical" evidence="8">
    <location>
        <begin position="262"/>
        <end position="283"/>
    </location>
</feature>
<proteinExistence type="inferred from homology"/>
<evidence type="ECO:0000256" key="4">
    <source>
        <dbReference type="ARBA" id="ARBA00022475"/>
    </source>
</evidence>
<dbReference type="InterPro" id="IPR004626">
    <property type="entry name" value="RarD"/>
</dbReference>
<dbReference type="FunCoup" id="A0A263HC33">
    <property type="interactions" value="88"/>
</dbReference>
<dbReference type="InParanoid" id="A0A263HC33"/>
<evidence type="ECO:0000313" key="10">
    <source>
        <dbReference type="EMBL" id="OZN24528.1"/>
    </source>
</evidence>
<feature type="transmembrane region" description="Helical" evidence="8">
    <location>
        <begin position="98"/>
        <end position="120"/>
    </location>
</feature>
<reference evidence="11 13" key="2">
    <citation type="submission" date="2018-06" db="EMBL/GenBank/DDBJ databases">
        <authorList>
            <consortium name="Pathogen Informatics"/>
            <person name="Doyle S."/>
        </authorList>
    </citation>
    <scope>NUCLEOTIDE SEQUENCE [LARGE SCALE GENOMIC DNA]</scope>
    <source>
        <strain evidence="11 13">NCTC10851</strain>
    </source>
</reference>
<dbReference type="InterPro" id="IPR037185">
    <property type="entry name" value="EmrE-like"/>
</dbReference>
<evidence type="ECO:0000256" key="5">
    <source>
        <dbReference type="ARBA" id="ARBA00022692"/>
    </source>
</evidence>
<dbReference type="Proteomes" id="UP000254507">
    <property type="component" value="Unassembled WGS sequence"/>
</dbReference>
<reference evidence="10 12" key="1">
    <citation type="submission" date="2017-07" db="EMBL/GenBank/DDBJ databases">
        <title>Virulence factors identified in Actinobacillus seminis.</title>
        <authorList>
            <person name="Negrete-Abascal E."/>
            <person name="Vaca-Pacheco S."/>
            <person name="Montes-Garcia F."/>
            <person name="Leyto-Gil A.M."/>
            <person name="Fragoso-Garcia E."/>
            <person name="Carvente-Garcia R."/>
            <person name="Perez-Agueros S."/>
            <person name="Castelan-Sanchez H.G."/>
            <person name="Garcia-Molina A."/>
            <person name="Villamar T.E."/>
            <person name="Vazquez-Cruz C."/>
        </authorList>
    </citation>
    <scope>NUCLEOTIDE SEQUENCE [LARGE SCALE GENOMIC DNA]</scope>
    <source>
        <strain evidence="10 12">ATCC 15768</strain>
    </source>
</reference>
<keyword evidence="7 8" id="KW-0472">Membrane</keyword>
<dbReference type="GO" id="GO:0005886">
    <property type="term" value="C:plasma membrane"/>
    <property type="evidence" value="ECO:0007669"/>
    <property type="project" value="UniProtKB-SubCell"/>
</dbReference>
<gene>
    <name evidence="11" type="primary">rarD</name>
    <name evidence="10" type="ORF">CFY87_08720</name>
    <name evidence="11" type="ORF">NCTC10851_02163</name>
</gene>
<sequence>MLKGISFSLLASLLFGYIYYFSTLLLPLGGEDIFGYRVVFTVPFVVAAVFIFRKKYLLVRHLKRIRQQPWLVLVFLFNAAMMGFQMWLFLWAPNNGGALSVSLGYLLLPLVMVVMGRIFFKESISKVKLVAVLLAAIGVFSNIAIKGGLSWESVAVCGYAVYFMVRKQLNFADIASFAIEMVLLLPACIYLALQVDLDAVQQVNPPIVWLLLLLGLMSGVAFIFYIAASNLLPINVLGLLGYAEPIMMLVVAFIIGEKVDPESYPLFLCLIASMALILTEGIWKFNRLHSHKA</sequence>
<keyword evidence="4" id="KW-1003">Cell membrane</keyword>
<protein>
    <submittedName>
        <fullName evidence="11">Permease</fullName>
    </submittedName>
    <submittedName>
        <fullName evidence="10">Protein RarD</fullName>
    </submittedName>
</protein>
<feature type="transmembrane region" description="Helical" evidence="8">
    <location>
        <begin position="234"/>
        <end position="256"/>
    </location>
</feature>
<feature type="transmembrane region" description="Helical" evidence="8">
    <location>
        <begin position="72"/>
        <end position="92"/>
    </location>
</feature>
<dbReference type="AlphaFoldDB" id="A0A263HC33"/>
<comment type="subcellular location">
    <subcellularLocation>
        <location evidence="1">Cell membrane</location>
        <topology evidence="1">Multi-pass membrane protein</topology>
    </subcellularLocation>
</comment>
<evidence type="ECO:0000256" key="8">
    <source>
        <dbReference type="SAM" id="Phobius"/>
    </source>
</evidence>
<dbReference type="Pfam" id="PF00892">
    <property type="entry name" value="EamA"/>
    <property type="match status" value="2"/>
</dbReference>
<name>A0A263HC33_9PAST</name>
<dbReference type="SUPFAM" id="SSF103481">
    <property type="entry name" value="Multidrug resistance efflux transporter EmrE"/>
    <property type="match status" value="2"/>
</dbReference>
<dbReference type="EMBL" id="NLFK01000008">
    <property type="protein sequence ID" value="OZN24528.1"/>
    <property type="molecule type" value="Genomic_DNA"/>
</dbReference>
<dbReference type="NCBIfam" id="TIGR00688">
    <property type="entry name" value="rarD"/>
    <property type="match status" value="1"/>
</dbReference>
<feature type="transmembrane region" description="Helical" evidence="8">
    <location>
        <begin position="34"/>
        <end position="52"/>
    </location>
</feature>